<evidence type="ECO:0000256" key="1">
    <source>
        <dbReference type="ARBA" id="ARBA00004141"/>
    </source>
</evidence>
<gene>
    <name evidence="8" type="ORF">HY36_03425</name>
</gene>
<feature type="transmembrane region" description="Helical" evidence="6">
    <location>
        <begin position="26"/>
        <end position="53"/>
    </location>
</feature>
<evidence type="ECO:0000256" key="5">
    <source>
        <dbReference type="ARBA" id="ARBA00023136"/>
    </source>
</evidence>
<protein>
    <recommendedName>
        <fullName evidence="7">Major facilitator superfamily (MFS) profile domain-containing protein</fullName>
    </recommendedName>
</protein>
<dbReference type="GO" id="GO:0022857">
    <property type="term" value="F:transmembrane transporter activity"/>
    <property type="evidence" value="ECO:0007669"/>
    <property type="project" value="InterPro"/>
</dbReference>
<evidence type="ECO:0000313" key="8">
    <source>
        <dbReference type="EMBL" id="KCZ61608.1"/>
    </source>
</evidence>
<dbReference type="CDD" id="cd17328">
    <property type="entry name" value="MFS_spinster_like"/>
    <property type="match status" value="1"/>
</dbReference>
<dbReference type="InterPro" id="IPR020846">
    <property type="entry name" value="MFS_dom"/>
</dbReference>
<dbReference type="RefSeq" id="WP_035550678.1">
    <property type="nucleotide sequence ID" value="NZ_AWFH01000012.1"/>
</dbReference>
<dbReference type="Pfam" id="PF07690">
    <property type="entry name" value="MFS_1"/>
    <property type="match status" value="1"/>
</dbReference>
<sequence>MTDTTAGQTATDGHITGFGSKGYRTYVLVALMLVYTLNFIDRTLISVVAQPIINSFQLNDTQWGLLSGPPFALFYAAMGIPIAMWADRANRVLIIGLCIIIWSVMTALCGVASGFIWLLIFRVGVAVGEAGCTPPANSLITDYYPPKSRAGALGIYSMGVTLGGVLAQLFGGTIAGIKGADFGAWVQSIGLGGLFTGLDWATVEGWRIAFVLVGAPGVLIALIVMFTIKEPPRGYSDPPSAKIAEKAPFFDAFREFSPKPTFWWLSLGAALVAFVGYGLISFQAPFLQRVHGIDVRDAAVLYGAPLAAVAAFGTFLGGYISEKLEGRFRSISAWLPGVGLLIAVPAYVGAFFAPSIELAFGLWIIAGTMHYAYLSSQYMVGTAIVSPQSRATTIAVLLLIVSLIGNGIGPLFVGAMSDFFMGQEITKAGLSAFAEAFNPRLCGTDPAALGAEGPELCRAYANGLRHSMAATVLFFLAAAGCYFMAARSFMNDKYNPDAPTAGMGT</sequence>
<feature type="domain" description="Major facilitator superfamily (MFS) profile" evidence="7">
    <location>
        <begin position="27"/>
        <end position="489"/>
    </location>
</feature>
<keyword evidence="9" id="KW-1185">Reference proteome</keyword>
<proteinExistence type="predicted"/>
<dbReference type="OrthoDB" id="7473300at2"/>
<dbReference type="InterPro" id="IPR036259">
    <property type="entry name" value="MFS_trans_sf"/>
</dbReference>
<dbReference type="Gene3D" id="1.20.1250.20">
    <property type="entry name" value="MFS general substrate transporter like domains"/>
    <property type="match status" value="1"/>
</dbReference>
<keyword evidence="2" id="KW-0813">Transport</keyword>
<dbReference type="PANTHER" id="PTHR23505">
    <property type="entry name" value="SPINSTER"/>
    <property type="match status" value="1"/>
</dbReference>
<feature type="transmembrane region" description="Helical" evidence="6">
    <location>
        <begin position="333"/>
        <end position="352"/>
    </location>
</feature>
<feature type="transmembrane region" description="Helical" evidence="6">
    <location>
        <begin position="300"/>
        <end position="321"/>
    </location>
</feature>
<dbReference type="EMBL" id="AWFH01000012">
    <property type="protein sequence ID" value="KCZ61608.1"/>
    <property type="molecule type" value="Genomic_DNA"/>
</dbReference>
<keyword evidence="5 6" id="KW-0472">Membrane</keyword>
<organism evidence="8 9">
    <name type="scientific">Hyphomonas atlantica</name>
    <dbReference type="NCBI Taxonomy" id="1280948"/>
    <lineage>
        <taxon>Bacteria</taxon>
        <taxon>Pseudomonadati</taxon>
        <taxon>Pseudomonadota</taxon>
        <taxon>Alphaproteobacteria</taxon>
        <taxon>Hyphomonadales</taxon>
        <taxon>Hyphomonadaceae</taxon>
        <taxon>Hyphomonas</taxon>
    </lineage>
</organism>
<evidence type="ECO:0000313" key="9">
    <source>
        <dbReference type="Proteomes" id="UP000024547"/>
    </source>
</evidence>
<dbReference type="Proteomes" id="UP000024547">
    <property type="component" value="Unassembled WGS sequence"/>
</dbReference>
<feature type="transmembrane region" description="Helical" evidence="6">
    <location>
        <begin position="394"/>
        <end position="413"/>
    </location>
</feature>
<dbReference type="eggNOG" id="COG2271">
    <property type="taxonomic scope" value="Bacteria"/>
</dbReference>
<evidence type="ECO:0000256" key="6">
    <source>
        <dbReference type="SAM" id="Phobius"/>
    </source>
</evidence>
<dbReference type="PROSITE" id="PS50850">
    <property type="entry name" value="MFS"/>
    <property type="match status" value="1"/>
</dbReference>
<reference evidence="8 9" key="1">
    <citation type="journal article" date="2014" name="Antonie Van Leeuwenhoek">
        <title>Hyphomonas beringensis sp. nov. and Hyphomonas chukchiensis sp. nov., isolated from surface seawater of the Bering Sea and Chukchi Sea.</title>
        <authorList>
            <person name="Li C."/>
            <person name="Lai Q."/>
            <person name="Li G."/>
            <person name="Dong C."/>
            <person name="Wang J."/>
            <person name="Liao Y."/>
            <person name="Shao Z."/>
        </authorList>
    </citation>
    <scope>NUCLEOTIDE SEQUENCE [LARGE SCALE GENOMIC DNA]</scope>
    <source>
        <strain evidence="8 9">22II1-22F38</strain>
    </source>
</reference>
<dbReference type="STRING" id="1280948.HY36_03425"/>
<feature type="transmembrane region" description="Helical" evidence="6">
    <location>
        <begin position="92"/>
        <end position="120"/>
    </location>
</feature>
<keyword evidence="4 6" id="KW-1133">Transmembrane helix</keyword>
<feature type="transmembrane region" description="Helical" evidence="6">
    <location>
        <begin position="358"/>
        <end position="374"/>
    </location>
</feature>
<keyword evidence="3 6" id="KW-0812">Transmembrane</keyword>
<accession>A0A059E1U1</accession>
<feature type="transmembrane region" description="Helical" evidence="6">
    <location>
        <begin position="208"/>
        <end position="228"/>
    </location>
</feature>
<evidence type="ECO:0000256" key="3">
    <source>
        <dbReference type="ARBA" id="ARBA00022692"/>
    </source>
</evidence>
<name>A0A059E1U1_9PROT</name>
<dbReference type="GO" id="GO:0016020">
    <property type="term" value="C:membrane"/>
    <property type="evidence" value="ECO:0007669"/>
    <property type="project" value="UniProtKB-SubCell"/>
</dbReference>
<feature type="transmembrane region" description="Helical" evidence="6">
    <location>
        <begin position="468"/>
        <end position="485"/>
    </location>
</feature>
<dbReference type="PATRIC" id="fig|1280948.3.peg.1515"/>
<feature type="transmembrane region" description="Helical" evidence="6">
    <location>
        <begin position="65"/>
        <end position="85"/>
    </location>
</feature>
<evidence type="ECO:0000256" key="4">
    <source>
        <dbReference type="ARBA" id="ARBA00022989"/>
    </source>
</evidence>
<dbReference type="SUPFAM" id="SSF103473">
    <property type="entry name" value="MFS general substrate transporter"/>
    <property type="match status" value="1"/>
</dbReference>
<dbReference type="AlphaFoldDB" id="A0A059E1U1"/>
<dbReference type="PANTHER" id="PTHR23505:SF79">
    <property type="entry name" value="PROTEIN SPINSTER"/>
    <property type="match status" value="1"/>
</dbReference>
<feature type="transmembrane region" description="Helical" evidence="6">
    <location>
        <begin position="262"/>
        <end position="280"/>
    </location>
</feature>
<dbReference type="InterPro" id="IPR011701">
    <property type="entry name" value="MFS"/>
</dbReference>
<comment type="subcellular location">
    <subcellularLocation>
        <location evidence="1">Membrane</location>
        <topology evidence="1">Multi-pass membrane protein</topology>
    </subcellularLocation>
</comment>
<evidence type="ECO:0000256" key="2">
    <source>
        <dbReference type="ARBA" id="ARBA00022448"/>
    </source>
</evidence>
<dbReference type="InterPro" id="IPR044770">
    <property type="entry name" value="MFS_spinster-like"/>
</dbReference>
<evidence type="ECO:0000259" key="7">
    <source>
        <dbReference type="PROSITE" id="PS50850"/>
    </source>
</evidence>
<feature type="transmembrane region" description="Helical" evidence="6">
    <location>
        <begin position="150"/>
        <end position="170"/>
    </location>
</feature>
<comment type="caution">
    <text evidence="8">The sequence shown here is derived from an EMBL/GenBank/DDBJ whole genome shotgun (WGS) entry which is preliminary data.</text>
</comment>